<organism evidence="12 13">
    <name type="scientific">Photobacterium sp. (strain ATCC 43367)</name>
    <dbReference type="NCBI Taxonomy" id="379097"/>
    <lineage>
        <taxon>Bacteria</taxon>
        <taxon>Pseudomonadati</taxon>
        <taxon>Pseudomonadota</taxon>
        <taxon>Gammaproteobacteria</taxon>
        <taxon>Vibrionales</taxon>
        <taxon>Vibrionaceae</taxon>
        <taxon>Vibrio</taxon>
        <taxon>Vibrio oreintalis group</taxon>
    </lineage>
</organism>
<dbReference type="STRING" id="379097.SE23_06275"/>
<dbReference type="Gene3D" id="3.30.1150.10">
    <property type="match status" value="1"/>
</dbReference>
<evidence type="ECO:0000256" key="8">
    <source>
        <dbReference type="ARBA" id="ARBA00022989"/>
    </source>
</evidence>
<keyword evidence="3" id="KW-0813">Transport</keyword>
<evidence type="ECO:0000256" key="1">
    <source>
        <dbReference type="ARBA" id="ARBA00004383"/>
    </source>
</evidence>
<dbReference type="PANTHER" id="PTHR33446:SF2">
    <property type="entry name" value="PROTEIN TONB"/>
    <property type="match status" value="1"/>
</dbReference>
<comment type="caution">
    <text evidence="12">The sequence shown here is derived from an EMBL/GenBank/DDBJ whole genome shotgun (WGS) entry which is preliminary data.</text>
</comment>
<comment type="similarity">
    <text evidence="2">Belongs to the TonB family.</text>
</comment>
<dbReference type="GO" id="GO:0055085">
    <property type="term" value="P:transmembrane transport"/>
    <property type="evidence" value="ECO:0007669"/>
    <property type="project" value="InterPro"/>
</dbReference>
<keyword evidence="8" id="KW-1133">Transmembrane helix</keyword>
<evidence type="ECO:0000313" key="13">
    <source>
        <dbReference type="Proteomes" id="UP000030451"/>
    </source>
</evidence>
<comment type="subcellular location">
    <subcellularLocation>
        <location evidence="1">Cell inner membrane</location>
        <topology evidence="1">Single-pass membrane protein</topology>
        <orientation evidence="1">Periplasmic side</orientation>
    </subcellularLocation>
</comment>
<dbReference type="InterPro" id="IPR037682">
    <property type="entry name" value="TonB_C"/>
</dbReference>
<dbReference type="GO" id="GO:0015031">
    <property type="term" value="P:protein transport"/>
    <property type="evidence" value="ECO:0007669"/>
    <property type="project" value="UniProtKB-KW"/>
</dbReference>
<dbReference type="PROSITE" id="PS52015">
    <property type="entry name" value="TONB_CTD"/>
    <property type="match status" value="1"/>
</dbReference>
<dbReference type="OrthoDB" id="9816142at2"/>
<feature type="compositionally biased region" description="Basic and acidic residues" evidence="10">
    <location>
        <begin position="123"/>
        <end position="159"/>
    </location>
</feature>
<dbReference type="Proteomes" id="UP000030451">
    <property type="component" value="Unassembled WGS sequence"/>
</dbReference>
<evidence type="ECO:0000256" key="4">
    <source>
        <dbReference type="ARBA" id="ARBA00022475"/>
    </source>
</evidence>
<evidence type="ECO:0000256" key="2">
    <source>
        <dbReference type="ARBA" id="ARBA00006555"/>
    </source>
</evidence>
<proteinExistence type="inferred from homology"/>
<dbReference type="GO" id="GO:0098797">
    <property type="term" value="C:plasma membrane protein complex"/>
    <property type="evidence" value="ECO:0007669"/>
    <property type="project" value="TreeGrafter"/>
</dbReference>
<feature type="region of interest" description="Disordered" evidence="10">
    <location>
        <begin position="31"/>
        <end position="189"/>
    </location>
</feature>
<evidence type="ECO:0000256" key="6">
    <source>
        <dbReference type="ARBA" id="ARBA00022692"/>
    </source>
</evidence>
<name>A0A0A5HX53_PHOS4</name>
<dbReference type="NCBIfam" id="TIGR01352">
    <property type="entry name" value="tonB_Cterm"/>
    <property type="match status" value="1"/>
</dbReference>
<evidence type="ECO:0000256" key="10">
    <source>
        <dbReference type="SAM" id="MobiDB-lite"/>
    </source>
</evidence>
<feature type="domain" description="TonB C-terminal" evidence="11">
    <location>
        <begin position="171"/>
        <end position="261"/>
    </location>
</feature>
<keyword evidence="5" id="KW-0997">Cell inner membrane</keyword>
<evidence type="ECO:0000256" key="5">
    <source>
        <dbReference type="ARBA" id="ARBA00022519"/>
    </source>
</evidence>
<dbReference type="InterPro" id="IPR051045">
    <property type="entry name" value="TonB-dependent_transducer"/>
</dbReference>
<dbReference type="GO" id="GO:0031992">
    <property type="term" value="F:energy transducer activity"/>
    <property type="evidence" value="ECO:0007669"/>
    <property type="project" value="TreeGrafter"/>
</dbReference>
<dbReference type="Pfam" id="PF03544">
    <property type="entry name" value="TonB_C"/>
    <property type="match status" value="1"/>
</dbReference>
<feature type="compositionally biased region" description="Pro residues" evidence="10">
    <location>
        <begin position="72"/>
        <end position="82"/>
    </location>
</feature>
<reference evidence="12 13" key="1">
    <citation type="submission" date="2014-10" db="EMBL/GenBank/DDBJ databases">
        <title>Genome sequencing of Vibrio sinaloensis T08.</title>
        <authorList>
            <person name="Chan K.-G."/>
            <person name="Mohamad N.I."/>
        </authorList>
    </citation>
    <scope>NUCLEOTIDE SEQUENCE [LARGE SCALE GENOMIC DNA]</scope>
    <source>
        <strain evidence="12 13">T08</strain>
    </source>
</reference>
<feature type="compositionally biased region" description="Basic and acidic residues" evidence="10">
    <location>
        <begin position="84"/>
        <end position="95"/>
    </location>
</feature>
<feature type="compositionally biased region" description="Basic residues" evidence="10">
    <location>
        <begin position="96"/>
        <end position="107"/>
    </location>
</feature>
<dbReference type="AlphaFoldDB" id="A0A0A5HX53"/>
<evidence type="ECO:0000259" key="11">
    <source>
        <dbReference type="PROSITE" id="PS52015"/>
    </source>
</evidence>
<dbReference type="SUPFAM" id="SSF74653">
    <property type="entry name" value="TolA/TonB C-terminal domain"/>
    <property type="match status" value="1"/>
</dbReference>
<dbReference type="InterPro" id="IPR006260">
    <property type="entry name" value="TonB/TolA_C"/>
</dbReference>
<protein>
    <submittedName>
        <fullName evidence="12">Energy transducer TonB</fullName>
    </submittedName>
</protein>
<evidence type="ECO:0000256" key="7">
    <source>
        <dbReference type="ARBA" id="ARBA00022927"/>
    </source>
</evidence>
<evidence type="ECO:0000256" key="3">
    <source>
        <dbReference type="ARBA" id="ARBA00022448"/>
    </source>
</evidence>
<keyword evidence="6" id="KW-0812">Transmembrane</keyword>
<accession>A0A0A5HX53</accession>
<sequence length="261" mass="28584">MNLKRYSIAGGVSLALHAAFLFVAHESKSFAMPTGSDTPTVSLKFAPTPSPKVEQAAPSEPQEMPPVEKAVEPPPPIEPPPVKKAVEKAPIEKPKKAVKKEKPKPVKKKPEVKKAPPKKPTPMKKDTPKKEQPKPVVEEKVAKKVEENKPVSKEVKSDAASRPGATENPVLVERPSFLTKPRPPKYPRIAQKRGIEGVAKYEIWLDENGNQVKQVLISSSGATILDKAALDAIKKWKFSPHSVGGKTVAHRVEIPVRFKLD</sequence>
<keyword evidence="9" id="KW-0472">Membrane</keyword>
<keyword evidence="7" id="KW-0653">Protein transport</keyword>
<keyword evidence="4" id="KW-1003">Cell membrane</keyword>
<dbReference type="RefSeq" id="WP_038188316.1">
    <property type="nucleotide sequence ID" value="NZ_JRWP01000004.1"/>
</dbReference>
<dbReference type="EMBL" id="JRWP01000004">
    <property type="protein sequence ID" value="KGY10137.1"/>
    <property type="molecule type" value="Genomic_DNA"/>
</dbReference>
<evidence type="ECO:0000256" key="9">
    <source>
        <dbReference type="ARBA" id="ARBA00023136"/>
    </source>
</evidence>
<gene>
    <name evidence="12" type="ORF">NM06_04270</name>
</gene>
<evidence type="ECO:0000313" key="12">
    <source>
        <dbReference type="EMBL" id="KGY10137.1"/>
    </source>
</evidence>
<dbReference type="PANTHER" id="PTHR33446">
    <property type="entry name" value="PROTEIN TONB-RELATED"/>
    <property type="match status" value="1"/>
</dbReference>